<evidence type="ECO:0000313" key="8">
    <source>
        <dbReference type="EMBL" id="CAF3571184.1"/>
    </source>
</evidence>
<evidence type="ECO:0000313" key="9">
    <source>
        <dbReference type="Proteomes" id="UP000663868"/>
    </source>
</evidence>
<evidence type="ECO:0000256" key="2">
    <source>
        <dbReference type="ARBA" id="ARBA00022692"/>
    </source>
</evidence>
<dbReference type="SUPFAM" id="SSF81321">
    <property type="entry name" value="Family A G protein-coupled receptor-like"/>
    <property type="match status" value="1"/>
</dbReference>
<dbReference type="EMBL" id="CAJOBB010000119">
    <property type="protein sequence ID" value="CAF3571184.1"/>
    <property type="molecule type" value="Genomic_DNA"/>
</dbReference>
<keyword evidence="2 5" id="KW-0812">Transmembrane</keyword>
<evidence type="ECO:0000313" key="7">
    <source>
        <dbReference type="EMBL" id="CAF1046682.1"/>
    </source>
</evidence>
<protein>
    <recommendedName>
        <fullName evidence="6">G-protein coupled receptors family 1 profile domain-containing protein</fullName>
    </recommendedName>
</protein>
<feature type="domain" description="G-protein coupled receptors family 1 profile" evidence="6">
    <location>
        <begin position="34"/>
        <end position="314"/>
    </location>
</feature>
<dbReference type="Gene3D" id="1.20.1070.10">
    <property type="entry name" value="Rhodopsin 7-helix transmembrane proteins"/>
    <property type="match status" value="1"/>
</dbReference>
<dbReference type="InterPro" id="IPR053219">
    <property type="entry name" value="GPCR_Dmsr-1"/>
</dbReference>
<comment type="subcellular location">
    <subcellularLocation>
        <location evidence="1">Membrane</location>
    </subcellularLocation>
</comment>
<feature type="transmembrane region" description="Helical" evidence="5">
    <location>
        <begin position="99"/>
        <end position="125"/>
    </location>
</feature>
<dbReference type="GO" id="GO:0008528">
    <property type="term" value="F:G protein-coupled peptide receptor activity"/>
    <property type="evidence" value="ECO:0007669"/>
    <property type="project" value="InterPro"/>
</dbReference>
<evidence type="ECO:0000256" key="5">
    <source>
        <dbReference type="SAM" id="Phobius"/>
    </source>
</evidence>
<feature type="transmembrane region" description="Helical" evidence="5">
    <location>
        <begin position="20"/>
        <end position="43"/>
    </location>
</feature>
<keyword evidence="3 5" id="KW-1133">Transmembrane helix</keyword>
<dbReference type="PANTHER" id="PTHR46273:SF4">
    <property type="entry name" value="AT19640P"/>
    <property type="match status" value="1"/>
</dbReference>
<feature type="transmembrane region" description="Helical" evidence="5">
    <location>
        <begin position="200"/>
        <end position="226"/>
    </location>
</feature>
<dbReference type="CDD" id="cd14978">
    <property type="entry name" value="7tmA_FMRFamide_R-like"/>
    <property type="match status" value="1"/>
</dbReference>
<dbReference type="PANTHER" id="PTHR46273">
    <property type="entry name" value="MYOSUPPRESSIN RECEPTOR 1, ISOFORM B-RELATED"/>
    <property type="match status" value="1"/>
</dbReference>
<dbReference type="AlphaFoldDB" id="A0A818LN04"/>
<feature type="transmembrane region" description="Helical" evidence="5">
    <location>
        <begin position="259"/>
        <end position="283"/>
    </location>
</feature>
<dbReference type="EMBL" id="CAJNOE010000206">
    <property type="protein sequence ID" value="CAF1046682.1"/>
    <property type="molecule type" value="Genomic_DNA"/>
</dbReference>
<name>A0A818LN04_9BILA</name>
<feature type="transmembrane region" description="Helical" evidence="5">
    <location>
        <begin position="55"/>
        <end position="79"/>
    </location>
</feature>
<reference evidence="8" key="1">
    <citation type="submission" date="2021-02" db="EMBL/GenBank/DDBJ databases">
        <authorList>
            <person name="Nowell W R."/>
        </authorList>
    </citation>
    <scope>NUCLEOTIDE SEQUENCE</scope>
</reference>
<evidence type="ECO:0000256" key="1">
    <source>
        <dbReference type="ARBA" id="ARBA00004370"/>
    </source>
</evidence>
<dbReference type="PROSITE" id="PS50262">
    <property type="entry name" value="G_PROTEIN_RECEP_F1_2"/>
    <property type="match status" value="1"/>
</dbReference>
<comment type="caution">
    <text evidence="8">The sequence shown here is derived from an EMBL/GenBank/DDBJ whole genome shotgun (WGS) entry which is preliminary data.</text>
</comment>
<dbReference type="GO" id="GO:0005886">
    <property type="term" value="C:plasma membrane"/>
    <property type="evidence" value="ECO:0007669"/>
    <property type="project" value="TreeGrafter"/>
</dbReference>
<proteinExistence type="predicted"/>
<evidence type="ECO:0000256" key="3">
    <source>
        <dbReference type="ARBA" id="ARBA00022989"/>
    </source>
</evidence>
<sequence>MFSNSSTSILIKFTEHYALIHGRIVFPLTILGILSSIVTIIVLNRKHFQTPTNLILQHVAFFDTIVLISYNIFSLYFYIIHDPNPFVGQSIFWPRFAIIHSNIGLTAHTIALWLTCLLAIIRYIIISKPKQISVNSTHVTILIWIVVFTICLLMIPNYLSWSVVTHPAHQYYPHVYSENSTEIIHWVSAVTGGRLERMSFAILALCFKIIPVFILIVFSVLLILNIRHARRLHERLSRRYPSVSSSSSRLKRELRTTTMLVFITLFTVLVEFPQGLFLIAAGIDKDFFSGLYSQLGDLWDITSIGSSFITFIMYCLMSQQFRIEMYQIILPKCFTKNINQLNTKNNQSSVSITLKQKGTGTNTMLLTQVPTPIPEDL</sequence>
<keyword evidence="4 5" id="KW-0472">Membrane</keyword>
<accession>A0A818LN04</accession>
<dbReference type="InterPro" id="IPR019427">
    <property type="entry name" value="7TM_GPCR_serpentine_rcpt_Srw"/>
</dbReference>
<dbReference type="Proteomes" id="UP000663860">
    <property type="component" value="Unassembled WGS sequence"/>
</dbReference>
<evidence type="ECO:0000256" key="4">
    <source>
        <dbReference type="ARBA" id="ARBA00023136"/>
    </source>
</evidence>
<dbReference type="Pfam" id="PF10324">
    <property type="entry name" value="7TM_GPCR_Srw"/>
    <property type="match status" value="1"/>
</dbReference>
<feature type="transmembrane region" description="Helical" evidence="5">
    <location>
        <begin position="137"/>
        <end position="159"/>
    </location>
</feature>
<dbReference type="Proteomes" id="UP000663868">
    <property type="component" value="Unassembled WGS sequence"/>
</dbReference>
<gene>
    <name evidence="7" type="ORF">IZO911_LOCUS20100</name>
    <name evidence="8" type="ORF">KXQ929_LOCUS3640</name>
</gene>
<organism evidence="8 9">
    <name type="scientific">Adineta steineri</name>
    <dbReference type="NCBI Taxonomy" id="433720"/>
    <lineage>
        <taxon>Eukaryota</taxon>
        <taxon>Metazoa</taxon>
        <taxon>Spiralia</taxon>
        <taxon>Gnathifera</taxon>
        <taxon>Rotifera</taxon>
        <taxon>Eurotatoria</taxon>
        <taxon>Bdelloidea</taxon>
        <taxon>Adinetida</taxon>
        <taxon>Adinetidae</taxon>
        <taxon>Adineta</taxon>
    </lineage>
</organism>
<feature type="transmembrane region" description="Helical" evidence="5">
    <location>
        <begin position="298"/>
        <end position="317"/>
    </location>
</feature>
<evidence type="ECO:0000259" key="6">
    <source>
        <dbReference type="PROSITE" id="PS50262"/>
    </source>
</evidence>
<dbReference type="InterPro" id="IPR017452">
    <property type="entry name" value="GPCR_Rhodpsn_7TM"/>
</dbReference>